<feature type="domain" description="DUF7344" evidence="1">
    <location>
        <begin position="16"/>
        <end position="78"/>
    </location>
</feature>
<dbReference type="InterPro" id="IPR055768">
    <property type="entry name" value="DUF7344"/>
</dbReference>
<sequence>MPIPDDIDTPAPSVVFSTLASQRRRLVLRELLDGEKSVTSLAQKIASEKANSEPRRIYAQLHHSHLPKLEDSGFVSVEDGIITLVCHPEAIEPYLILAERYGSQKE</sequence>
<dbReference type="OrthoDB" id="109251at2157"/>
<evidence type="ECO:0000313" key="3">
    <source>
        <dbReference type="Proteomes" id="UP000186914"/>
    </source>
</evidence>
<dbReference type="Proteomes" id="UP000186914">
    <property type="component" value="Unassembled WGS sequence"/>
</dbReference>
<name>A0A1N7BEC0_9EURY</name>
<reference evidence="3" key="1">
    <citation type="submission" date="2017-01" db="EMBL/GenBank/DDBJ databases">
        <authorList>
            <person name="Varghese N."/>
            <person name="Submissions S."/>
        </authorList>
    </citation>
    <scope>NUCLEOTIDE SEQUENCE [LARGE SCALE GENOMIC DNA]</scope>
    <source>
        <strain evidence="3">CGMCC 1.7737</strain>
    </source>
</reference>
<dbReference type="InterPro" id="IPR036388">
    <property type="entry name" value="WH-like_DNA-bd_sf"/>
</dbReference>
<dbReference type="RefSeq" id="WP_076430534.1">
    <property type="nucleotide sequence ID" value="NZ_FTNO01000002.1"/>
</dbReference>
<dbReference type="Gene3D" id="1.10.10.10">
    <property type="entry name" value="Winged helix-like DNA-binding domain superfamily/Winged helix DNA-binding domain"/>
    <property type="match status" value="1"/>
</dbReference>
<evidence type="ECO:0000259" key="1">
    <source>
        <dbReference type="Pfam" id="PF24035"/>
    </source>
</evidence>
<dbReference type="EMBL" id="FTNO01000002">
    <property type="protein sequence ID" value="SIR49576.1"/>
    <property type="molecule type" value="Genomic_DNA"/>
</dbReference>
<evidence type="ECO:0000313" key="2">
    <source>
        <dbReference type="EMBL" id="SIR49576.1"/>
    </source>
</evidence>
<keyword evidence="3" id="KW-1185">Reference proteome</keyword>
<dbReference type="SUPFAM" id="SSF46785">
    <property type="entry name" value="Winged helix' DNA-binding domain"/>
    <property type="match status" value="1"/>
</dbReference>
<organism evidence="2 3">
    <name type="scientific">Haladaptatus litoreus</name>
    <dbReference type="NCBI Taxonomy" id="553468"/>
    <lineage>
        <taxon>Archaea</taxon>
        <taxon>Methanobacteriati</taxon>
        <taxon>Methanobacteriota</taxon>
        <taxon>Stenosarchaea group</taxon>
        <taxon>Halobacteria</taxon>
        <taxon>Halobacteriales</taxon>
        <taxon>Haladaptataceae</taxon>
        <taxon>Haladaptatus</taxon>
    </lineage>
</organism>
<dbReference type="AlphaFoldDB" id="A0A1N7BEC0"/>
<dbReference type="InterPro" id="IPR036390">
    <property type="entry name" value="WH_DNA-bd_sf"/>
</dbReference>
<proteinExistence type="predicted"/>
<gene>
    <name evidence="2" type="ORF">SAMN05421858_2502</name>
</gene>
<accession>A0A1N7BEC0</accession>
<protein>
    <recommendedName>
        <fullName evidence="1">DUF7344 domain-containing protein</fullName>
    </recommendedName>
</protein>
<dbReference type="Pfam" id="PF24035">
    <property type="entry name" value="DUF7344"/>
    <property type="match status" value="1"/>
</dbReference>